<reference evidence="3 4" key="1">
    <citation type="submission" date="2023-06" db="EMBL/GenBank/DDBJ databases">
        <title>Black Yeasts Isolated from many extreme environments.</title>
        <authorList>
            <person name="Coleine C."/>
            <person name="Stajich J.E."/>
            <person name="Selbmann L."/>
        </authorList>
    </citation>
    <scope>NUCLEOTIDE SEQUENCE [LARGE SCALE GENOMIC DNA]</scope>
    <source>
        <strain evidence="3 4">CCFEE 5887</strain>
    </source>
</reference>
<dbReference type="InterPro" id="IPR011333">
    <property type="entry name" value="SKP1/BTB/POZ_sf"/>
</dbReference>
<feature type="region of interest" description="Disordered" evidence="1">
    <location>
        <begin position="1"/>
        <end position="34"/>
    </location>
</feature>
<gene>
    <name evidence="3" type="ORF">LTR25_005814</name>
</gene>
<dbReference type="AlphaFoldDB" id="A0AAV9Q622"/>
<evidence type="ECO:0000313" key="4">
    <source>
        <dbReference type="Proteomes" id="UP001345827"/>
    </source>
</evidence>
<dbReference type="Gene3D" id="3.30.710.10">
    <property type="entry name" value="Potassium Channel Kv1.1, Chain A"/>
    <property type="match status" value="1"/>
</dbReference>
<dbReference type="SUPFAM" id="SSF54695">
    <property type="entry name" value="POZ domain"/>
    <property type="match status" value="1"/>
</dbReference>
<sequence>MAATEEASRLEREDSPPSVTDSSSSEDSTIESDTDSEYEHKIFATSDIVRVIVGKKRTVFKLHRDVLMEKSPFFRKCLTSGMIEQQTNEVSLPEDSSRAFEFIVRWMYSTSILGARKDWEECEIYLIMGAWVLADKYCMPDLQNALIDELGFYWSKEYMNPDHLSWVADHANNESPLYRIALDQMAHDLKEGFGRYGLSDIQKEERYSEGLKKALTRPDLSYRLLSATVFQFDQDDPPAESPQKYYVPTDLQIAGTTTTNAAKRKREADDSTKEPEVASKVTRQS</sequence>
<name>A0AAV9Q622_9PEZI</name>
<protein>
    <recommendedName>
        <fullName evidence="2">BTB domain-containing protein</fullName>
    </recommendedName>
</protein>
<dbReference type="Pfam" id="PF00651">
    <property type="entry name" value="BTB"/>
    <property type="match status" value="1"/>
</dbReference>
<evidence type="ECO:0000313" key="3">
    <source>
        <dbReference type="EMBL" id="KAK5535912.1"/>
    </source>
</evidence>
<dbReference type="PANTHER" id="PTHR47843">
    <property type="entry name" value="BTB DOMAIN-CONTAINING PROTEIN-RELATED"/>
    <property type="match status" value="1"/>
</dbReference>
<dbReference type="PANTHER" id="PTHR47843:SF2">
    <property type="entry name" value="BTB DOMAIN-CONTAINING PROTEIN"/>
    <property type="match status" value="1"/>
</dbReference>
<feature type="compositionally biased region" description="Low complexity" evidence="1">
    <location>
        <begin position="16"/>
        <end position="27"/>
    </location>
</feature>
<dbReference type="EMBL" id="JAXLQG010000009">
    <property type="protein sequence ID" value="KAK5535912.1"/>
    <property type="molecule type" value="Genomic_DNA"/>
</dbReference>
<dbReference type="Proteomes" id="UP001345827">
    <property type="component" value="Unassembled WGS sequence"/>
</dbReference>
<comment type="caution">
    <text evidence="3">The sequence shown here is derived from an EMBL/GenBank/DDBJ whole genome shotgun (WGS) entry which is preliminary data.</text>
</comment>
<evidence type="ECO:0000256" key="1">
    <source>
        <dbReference type="SAM" id="MobiDB-lite"/>
    </source>
</evidence>
<organism evidence="3 4">
    <name type="scientific">Vermiconidia calcicola</name>
    <dbReference type="NCBI Taxonomy" id="1690605"/>
    <lineage>
        <taxon>Eukaryota</taxon>
        <taxon>Fungi</taxon>
        <taxon>Dikarya</taxon>
        <taxon>Ascomycota</taxon>
        <taxon>Pezizomycotina</taxon>
        <taxon>Dothideomycetes</taxon>
        <taxon>Dothideomycetidae</taxon>
        <taxon>Mycosphaerellales</taxon>
        <taxon>Extremaceae</taxon>
        <taxon>Vermiconidia</taxon>
    </lineage>
</organism>
<dbReference type="InterPro" id="IPR000210">
    <property type="entry name" value="BTB/POZ_dom"/>
</dbReference>
<keyword evidence="4" id="KW-1185">Reference proteome</keyword>
<proteinExistence type="predicted"/>
<dbReference type="CDD" id="cd18186">
    <property type="entry name" value="BTB_POZ_ZBTB_KLHL-like"/>
    <property type="match status" value="1"/>
</dbReference>
<feature type="region of interest" description="Disordered" evidence="1">
    <location>
        <begin position="256"/>
        <end position="285"/>
    </location>
</feature>
<dbReference type="PROSITE" id="PS50097">
    <property type="entry name" value="BTB"/>
    <property type="match status" value="1"/>
</dbReference>
<accession>A0AAV9Q622</accession>
<evidence type="ECO:0000259" key="2">
    <source>
        <dbReference type="PROSITE" id="PS50097"/>
    </source>
</evidence>
<feature type="domain" description="BTB" evidence="2">
    <location>
        <begin position="46"/>
        <end position="112"/>
    </location>
</feature>
<feature type="compositionally biased region" description="Basic and acidic residues" evidence="1">
    <location>
        <begin position="266"/>
        <end position="277"/>
    </location>
</feature>
<dbReference type="SMART" id="SM00225">
    <property type="entry name" value="BTB"/>
    <property type="match status" value="1"/>
</dbReference>
<feature type="compositionally biased region" description="Basic and acidic residues" evidence="1">
    <location>
        <begin position="1"/>
        <end position="15"/>
    </location>
</feature>